<dbReference type="EMBL" id="LXQA010427729">
    <property type="protein sequence ID" value="MCI51152.1"/>
    <property type="molecule type" value="Genomic_DNA"/>
</dbReference>
<name>A0A392SRU7_9FABA</name>
<comment type="caution">
    <text evidence="2">The sequence shown here is derived from an EMBL/GenBank/DDBJ whole genome shotgun (WGS) entry which is preliminary data.</text>
</comment>
<evidence type="ECO:0000313" key="2">
    <source>
        <dbReference type="EMBL" id="MCI51152.1"/>
    </source>
</evidence>
<dbReference type="Proteomes" id="UP000265520">
    <property type="component" value="Unassembled WGS sequence"/>
</dbReference>
<reference evidence="2 3" key="1">
    <citation type="journal article" date="2018" name="Front. Plant Sci.">
        <title>Red Clover (Trifolium pratense) and Zigzag Clover (T. medium) - A Picture of Genomic Similarities and Differences.</title>
        <authorList>
            <person name="Dluhosova J."/>
            <person name="Istvanek J."/>
            <person name="Nedelnik J."/>
            <person name="Repkova J."/>
        </authorList>
    </citation>
    <scope>NUCLEOTIDE SEQUENCE [LARGE SCALE GENOMIC DNA]</scope>
    <source>
        <strain evidence="3">cv. 10/8</strain>
        <tissue evidence="2">Leaf</tissue>
    </source>
</reference>
<proteinExistence type="predicted"/>
<feature type="non-terminal residue" evidence="2">
    <location>
        <position position="1"/>
    </location>
</feature>
<sequence length="57" mass="6259">GLLCYTAKGVAFNVRKPGVDVVHVSSLEYGEKLPKGSVNDSPLRERTVYPVQRGKKD</sequence>
<accession>A0A392SRU7</accession>
<dbReference type="AlphaFoldDB" id="A0A392SRU7"/>
<protein>
    <submittedName>
        <fullName evidence="2">Uncharacterized protein</fullName>
    </submittedName>
</protein>
<evidence type="ECO:0000256" key="1">
    <source>
        <dbReference type="SAM" id="MobiDB-lite"/>
    </source>
</evidence>
<keyword evidence="3" id="KW-1185">Reference proteome</keyword>
<organism evidence="2 3">
    <name type="scientific">Trifolium medium</name>
    <dbReference type="NCBI Taxonomy" id="97028"/>
    <lineage>
        <taxon>Eukaryota</taxon>
        <taxon>Viridiplantae</taxon>
        <taxon>Streptophyta</taxon>
        <taxon>Embryophyta</taxon>
        <taxon>Tracheophyta</taxon>
        <taxon>Spermatophyta</taxon>
        <taxon>Magnoliopsida</taxon>
        <taxon>eudicotyledons</taxon>
        <taxon>Gunneridae</taxon>
        <taxon>Pentapetalae</taxon>
        <taxon>rosids</taxon>
        <taxon>fabids</taxon>
        <taxon>Fabales</taxon>
        <taxon>Fabaceae</taxon>
        <taxon>Papilionoideae</taxon>
        <taxon>50 kb inversion clade</taxon>
        <taxon>NPAAA clade</taxon>
        <taxon>Hologalegina</taxon>
        <taxon>IRL clade</taxon>
        <taxon>Trifolieae</taxon>
        <taxon>Trifolium</taxon>
    </lineage>
</organism>
<evidence type="ECO:0000313" key="3">
    <source>
        <dbReference type="Proteomes" id="UP000265520"/>
    </source>
</evidence>
<feature type="region of interest" description="Disordered" evidence="1">
    <location>
        <begin position="35"/>
        <end position="57"/>
    </location>
</feature>